<evidence type="ECO:0000313" key="3">
    <source>
        <dbReference type="Proteomes" id="UP000559809"/>
    </source>
</evidence>
<comment type="caution">
    <text evidence="2">The sequence shown here is derived from an EMBL/GenBank/DDBJ whole genome shotgun (WGS) entry which is preliminary data.</text>
</comment>
<evidence type="ECO:0000259" key="1">
    <source>
        <dbReference type="Pfam" id="PF13438"/>
    </source>
</evidence>
<sequence>MHDEIAAWQMRQERMSPSYTTRWEDLVQVWR</sequence>
<protein>
    <submittedName>
        <fullName evidence="2">DUF4113 domain-containing protein</fullName>
    </submittedName>
</protein>
<dbReference type="Proteomes" id="UP000559809">
    <property type="component" value="Unassembled WGS sequence"/>
</dbReference>
<dbReference type="EMBL" id="JACCEM010000004">
    <property type="protein sequence ID" value="NYT49182.1"/>
    <property type="molecule type" value="Genomic_DNA"/>
</dbReference>
<dbReference type="InterPro" id="IPR025188">
    <property type="entry name" value="DUF4113"/>
</dbReference>
<dbReference type="AlphaFoldDB" id="A0A853FZW3"/>
<dbReference type="Pfam" id="PF13438">
    <property type="entry name" value="DUF4113"/>
    <property type="match status" value="1"/>
</dbReference>
<proteinExistence type="predicted"/>
<feature type="domain" description="DUF4113" evidence="1">
    <location>
        <begin position="6"/>
        <end position="29"/>
    </location>
</feature>
<keyword evidence="3" id="KW-1185">Reference proteome</keyword>
<accession>A0A853FZW3</accession>
<name>A0A853FZW3_9BURK</name>
<organism evidence="2 3">
    <name type="scientific">Parapusillimonas granuli</name>
    <dbReference type="NCBI Taxonomy" id="380911"/>
    <lineage>
        <taxon>Bacteria</taxon>
        <taxon>Pseudomonadati</taxon>
        <taxon>Pseudomonadota</taxon>
        <taxon>Betaproteobacteria</taxon>
        <taxon>Burkholderiales</taxon>
        <taxon>Alcaligenaceae</taxon>
        <taxon>Parapusillimonas</taxon>
    </lineage>
</organism>
<reference evidence="2 3" key="1">
    <citation type="submission" date="2020-07" db="EMBL/GenBank/DDBJ databases">
        <title>Taxonomic revisions and descriptions of new bacterial species based on genomic comparisons in the high-G+C-content subgroup of the family Alcaligenaceae.</title>
        <authorList>
            <person name="Szabo A."/>
            <person name="Felfoldi T."/>
        </authorList>
    </citation>
    <scope>NUCLEOTIDE SEQUENCE [LARGE SCALE GENOMIC DNA]</scope>
    <source>
        <strain evidence="2 3">LMG 24012</strain>
    </source>
</reference>
<evidence type="ECO:0000313" key="2">
    <source>
        <dbReference type="EMBL" id="NYT49182.1"/>
    </source>
</evidence>
<gene>
    <name evidence="2" type="ORF">H0A72_07640</name>
</gene>